<keyword evidence="13" id="KW-1185">Reference proteome</keyword>
<sequence length="558" mass="56603">MQNAGYGGYPATAGYYSNPVAGGQPPPQGAPGAAANAIPQYGTGAANPYGSSSYPQQPQAVPPTSDQYSSYTTTQPTYDTKSQQQAYMGYAQAANANAIPSGPPPNVAPNSVAPPPTSVGYGAASAGVGDAYGGANAYYQNQPGTGPAGPGSNPNQAQQPPPPYSTSYGNVPQGPNAPNAQSVGWQPSGPPPPPGPQSNYGPGPNGYGGGAYVGNGGGMNRGMPPGPNGPPPGPSMPPQGHGNFRGGPMGGRGNPGPAGYKAGPPPPQSAPGSGGGYMSQPNDMENDTIFISGMPLDVTEDQLSSHFGSIGIIKMDRSQKHKIWIYRDKVTGEGKGEATLTYEDPHTAKSAIQWFHNKELPGTGKILNVEFAQRKIPAGGDYKGGRGGGRGGGGGGPMRGRGGDGGRGGGGGGRGRDRERDNGFVRQGDWRCPGCNNNNFSWRDQCNRCKSPRPDDIGMPSGPGGGGGGGGGDHRRPPGPPMDRRGGPPMGGPGRRDGPPGMGGPPGMRGPHGDRPPMRGGGDRPPMRGRGGGPPRGGRGGDYGMRGPPMHDRRPKPY</sequence>
<dbReference type="PROSITE" id="PS50102">
    <property type="entry name" value="RRM"/>
    <property type="match status" value="1"/>
</dbReference>
<dbReference type="Pfam" id="PF00641">
    <property type="entry name" value="Zn_ribbon_RanBP"/>
    <property type="match status" value="1"/>
</dbReference>
<dbReference type="GO" id="GO:0005634">
    <property type="term" value="C:nucleus"/>
    <property type="evidence" value="ECO:0007669"/>
    <property type="project" value="UniProtKB-SubCell"/>
</dbReference>
<evidence type="ECO:0000256" key="1">
    <source>
        <dbReference type="ARBA" id="ARBA00004123"/>
    </source>
</evidence>
<feature type="compositionally biased region" description="Low complexity" evidence="10">
    <location>
        <begin position="118"/>
        <end position="135"/>
    </location>
</feature>
<evidence type="ECO:0000256" key="2">
    <source>
        <dbReference type="ARBA" id="ARBA00008448"/>
    </source>
</evidence>
<feature type="compositionally biased region" description="Basic and acidic residues" evidence="10">
    <location>
        <begin position="472"/>
        <end position="486"/>
    </location>
</feature>
<feature type="compositionally biased region" description="Basic and acidic residues" evidence="10">
    <location>
        <begin position="511"/>
        <end position="526"/>
    </location>
</feature>
<dbReference type="Pfam" id="PF00076">
    <property type="entry name" value="RRM_1"/>
    <property type="match status" value="1"/>
</dbReference>
<feature type="compositionally biased region" description="Polar residues" evidence="10">
    <location>
        <begin position="435"/>
        <end position="444"/>
    </location>
</feature>
<dbReference type="GO" id="GO:0006355">
    <property type="term" value="P:regulation of DNA-templated transcription"/>
    <property type="evidence" value="ECO:0007669"/>
    <property type="project" value="InterPro"/>
</dbReference>
<dbReference type="Gene3D" id="4.10.1060.10">
    <property type="entry name" value="Zinc finger, RanBP2-type"/>
    <property type="match status" value="1"/>
</dbReference>
<evidence type="ECO:0000313" key="13">
    <source>
        <dbReference type="Proteomes" id="UP000515146"/>
    </source>
</evidence>
<feature type="compositionally biased region" description="Pro residues" evidence="10">
    <location>
        <begin position="101"/>
        <end position="117"/>
    </location>
</feature>
<evidence type="ECO:0000256" key="4">
    <source>
        <dbReference type="ARBA" id="ARBA00022771"/>
    </source>
</evidence>
<feature type="compositionally biased region" description="Basic and acidic residues" evidence="10">
    <location>
        <begin position="414"/>
        <end position="423"/>
    </location>
</feature>
<reference evidence="14" key="1">
    <citation type="submission" date="2025-08" db="UniProtKB">
        <authorList>
            <consortium name="RefSeq"/>
        </authorList>
    </citation>
    <scope>IDENTIFICATION</scope>
    <source>
        <strain evidence="14">Airmid</strain>
    </source>
</reference>
<keyword evidence="5" id="KW-0862">Zinc</keyword>
<evidence type="ECO:0000256" key="9">
    <source>
        <dbReference type="PROSITE-ProRule" id="PRU00322"/>
    </source>
</evidence>
<dbReference type="GO" id="GO:0008270">
    <property type="term" value="F:zinc ion binding"/>
    <property type="evidence" value="ECO:0007669"/>
    <property type="project" value="UniProtKB-KW"/>
</dbReference>
<feature type="domain" description="RRM" evidence="11">
    <location>
        <begin position="287"/>
        <end position="374"/>
    </location>
</feature>
<dbReference type="PANTHER" id="PTHR23238">
    <property type="entry name" value="RNA BINDING PROTEIN"/>
    <property type="match status" value="1"/>
</dbReference>
<dbReference type="Proteomes" id="UP000515146">
    <property type="component" value="Unplaced"/>
</dbReference>
<dbReference type="PROSITE" id="PS01358">
    <property type="entry name" value="ZF_RANBP2_1"/>
    <property type="match status" value="1"/>
</dbReference>
<evidence type="ECO:0000256" key="6">
    <source>
        <dbReference type="ARBA" id="ARBA00022884"/>
    </source>
</evidence>
<dbReference type="InterPro" id="IPR034870">
    <property type="entry name" value="TET_fam"/>
</dbReference>
<feature type="compositionally biased region" description="Gly residues" evidence="10">
    <location>
        <begin position="381"/>
        <end position="413"/>
    </location>
</feature>
<dbReference type="SUPFAM" id="SSF90209">
    <property type="entry name" value="Ran binding protein zinc finger-like"/>
    <property type="match status" value="1"/>
</dbReference>
<keyword evidence="4 9" id="KW-0863">Zinc-finger</keyword>
<keyword evidence="6 8" id="KW-0694">RNA-binding</keyword>
<comment type="subcellular location">
    <subcellularLocation>
        <location evidence="1">Nucleus</location>
    </subcellularLocation>
</comment>
<comment type="similarity">
    <text evidence="2">Belongs to the RRM TET family.</text>
</comment>
<dbReference type="OMA" id="DFDRGGM"/>
<dbReference type="AlphaFoldDB" id="A0A6P6XYV5"/>
<dbReference type="SMART" id="SM00547">
    <property type="entry name" value="ZnF_RBZ"/>
    <property type="match status" value="1"/>
</dbReference>
<feature type="region of interest" description="Disordered" evidence="10">
    <location>
        <begin position="377"/>
        <end position="558"/>
    </location>
</feature>
<name>A0A6P6XYV5_DERPT</name>
<dbReference type="SUPFAM" id="SSF54928">
    <property type="entry name" value="RNA-binding domain, RBD"/>
    <property type="match status" value="1"/>
</dbReference>
<dbReference type="InterPro" id="IPR000504">
    <property type="entry name" value="RRM_dom"/>
</dbReference>
<keyword evidence="7" id="KW-0539">Nucleus</keyword>
<feature type="compositionally biased region" description="Gly residues" evidence="10">
    <location>
        <begin position="529"/>
        <end position="544"/>
    </location>
</feature>
<feature type="compositionally biased region" description="Low complexity" evidence="10">
    <location>
        <begin position="62"/>
        <end position="100"/>
    </location>
</feature>
<proteinExistence type="inferred from homology"/>
<organism evidence="13 14">
    <name type="scientific">Dermatophagoides pteronyssinus</name>
    <name type="common">European house dust mite</name>
    <dbReference type="NCBI Taxonomy" id="6956"/>
    <lineage>
        <taxon>Eukaryota</taxon>
        <taxon>Metazoa</taxon>
        <taxon>Ecdysozoa</taxon>
        <taxon>Arthropoda</taxon>
        <taxon>Chelicerata</taxon>
        <taxon>Arachnida</taxon>
        <taxon>Acari</taxon>
        <taxon>Acariformes</taxon>
        <taxon>Sarcoptiformes</taxon>
        <taxon>Astigmata</taxon>
        <taxon>Psoroptidia</taxon>
        <taxon>Analgoidea</taxon>
        <taxon>Pyroglyphidae</taxon>
        <taxon>Dermatophagoidinae</taxon>
        <taxon>Dermatophagoides</taxon>
    </lineage>
</organism>
<evidence type="ECO:0000256" key="8">
    <source>
        <dbReference type="PROSITE-ProRule" id="PRU00176"/>
    </source>
</evidence>
<keyword evidence="3" id="KW-0479">Metal-binding</keyword>
<dbReference type="GO" id="GO:0003723">
    <property type="term" value="F:RNA binding"/>
    <property type="evidence" value="ECO:0007669"/>
    <property type="project" value="UniProtKB-UniRule"/>
</dbReference>
<accession>A0A6P6XYV5</accession>
<feature type="compositionally biased region" description="Gly residues" evidence="10">
    <location>
        <begin position="461"/>
        <end position="471"/>
    </location>
</feature>
<dbReference type="PROSITE" id="PS50199">
    <property type="entry name" value="ZF_RANBP2_2"/>
    <property type="match status" value="1"/>
</dbReference>
<feature type="region of interest" description="Disordered" evidence="10">
    <location>
        <begin position="15"/>
        <end position="282"/>
    </location>
</feature>
<feature type="compositionally biased region" description="Pro residues" evidence="10">
    <location>
        <begin position="224"/>
        <end position="237"/>
    </location>
</feature>
<evidence type="ECO:0000256" key="5">
    <source>
        <dbReference type="ARBA" id="ARBA00022833"/>
    </source>
</evidence>
<dbReference type="OrthoDB" id="76445at2759"/>
<evidence type="ECO:0000256" key="10">
    <source>
        <dbReference type="SAM" id="MobiDB-lite"/>
    </source>
</evidence>
<gene>
    <name evidence="14" type="primary">LOC113792743</name>
</gene>
<dbReference type="InterPro" id="IPR036443">
    <property type="entry name" value="Znf_RanBP2_sf"/>
</dbReference>
<feature type="compositionally biased region" description="Gly residues" evidence="10">
    <location>
        <begin position="243"/>
        <end position="256"/>
    </location>
</feature>
<dbReference type="KEGG" id="dpte:113792743"/>
<feature type="compositionally biased region" description="Polar residues" evidence="10">
    <location>
        <begin position="49"/>
        <end position="59"/>
    </location>
</feature>
<dbReference type="InterPro" id="IPR012677">
    <property type="entry name" value="Nucleotide-bd_a/b_plait_sf"/>
</dbReference>
<evidence type="ECO:0000256" key="3">
    <source>
        <dbReference type="ARBA" id="ARBA00022723"/>
    </source>
</evidence>
<dbReference type="Gene3D" id="3.30.70.330">
    <property type="match status" value="1"/>
</dbReference>
<dbReference type="CDD" id="cd12534">
    <property type="entry name" value="RRM_SARFH"/>
    <property type="match status" value="1"/>
</dbReference>
<protein>
    <submittedName>
        <fullName evidence="14">RNA-binding protein cabeza-like</fullName>
    </submittedName>
</protein>
<feature type="compositionally biased region" description="Low complexity" evidence="10">
    <location>
        <begin position="30"/>
        <end position="40"/>
    </location>
</feature>
<dbReference type="InParanoid" id="A0A6P6XYV5"/>
<evidence type="ECO:0000313" key="14">
    <source>
        <dbReference type="RefSeq" id="XP_027198472.1"/>
    </source>
</evidence>
<evidence type="ECO:0000259" key="11">
    <source>
        <dbReference type="PROSITE" id="PS50102"/>
    </source>
</evidence>
<dbReference type="SMART" id="SM00360">
    <property type="entry name" value="RRM"/>
    <property type="match status" value="1"/>
</dbReference>
<dbReference type="InterPro" id="IPR001876">
    <property type="entry name" value="Znf_RanBP2"/>
</dbReference>
<feature type="domain" description="RanBP2-type" evidence="12">
    <location>
        <begin position="426"/>
        <end position="455"/>
    </location>
</feature>
<evidence type="ECO:0000259" key="12">
    <source>
        <dbReference type="PROSITE" id="PS50199"/>
    </source>
</evidence>
<evidence type="ECO:0000256" key="7">
    <source>
        <dbReference type="ARBA" id="ARBA00023242"/>
    </source>
</evidence>
<dbReference type="InterPro" id="IPR035979">
    <property type="entry name" value="RBD_domain_sf"/>
</dbReference>
<dbReference type="RefSeq" id="XP_027198472.1">
    <property type="nucleotide sequence ID" value="XM_027342671.1"/>
</dbReference>
<feature type="compositionally biased region" description="Gly residues" evidence="10">
    <location>
        <begin position="203"/>
        <end position="220"/>
    </location>
</feature>